<gene>
    <name evidence="2" type="ORF">WDV06_30715</name>
</gene>
<dbReference type="EMBL" id="JBBDHD010000127">
    <property type="protein sequence ID" value="MFH7599439.1"/>
    <property type="molecule type" value="Genomic_DNA"/>
</dbReference>
<dbReference type="RefSeq" id="WP_395513079.1">
    <property type="nucleotide sequence ID" value="NZ_JBBDHD010000127.1"/>
</dbReference>
<evidence type="ECO:0000256" key="1">
    <source>
        <dbReference type="SAM" id="MobiDB-lite"/>
    </source>
</evidence>
<dbReference type="Proteomes" id="UP001610631">
    <property type="component" value="Unassembled WGS sequence"/>
</dbReference>
<feature type="region of interest" description="Disordered" evidence="1">
    <location>
        <begin position="1"/>
        <end position="71"/>
    </location>
</feature>
<keyword evidence="3" id="KW-1185">Reference proteome</keyword>
<feature type="compositionally biased region" description="Basic and acidic residues" evidence="1">
    <location>
        <begin position="30"/>
        <end position="48"/>
    </location>
</feature>
<reference evidence="2 3" key="1">
    <citation type="submission" date="2024-03" db="EMBL/GenBank/DDBJ databases">
        <title>Whole genome sequencing of Streptomyces racemochromogenes, to identify antimicrobial biosynthetic gene clusters.</title>
        <authorList>
            <person name="Suryawanshi P."/>
            <person name="Krishnaraj P.U."/>
            <person name="Arun Y.P."/>
            <person name="Suryawanshi M.P."/>
            <person name="Rakshit O."/>
        </authorList>
    </citation>
    <scope>NUCLEOTIDE SEQUENCE [LARGE SCALE GENOMIC DNA]</scope>
    <source>
        <strain evidence="2 3">AUDT626</strain>
    </source>
</reference>
<evidence type="ECO:0000313" key="2">
    <source>
        <dbReference type="EMBL" id="MFH7599439.1"/>
    </source>
</evidence>
<organism evidence="2 3">
    <name type="scientific">Streptomyces racemochromogenes</name>
    <dbReference type="NCBI Taxonomy" id="67353"/>
    <lineage>
        <taxon>Bacteria</taxon>
        <taxon>Bacillati</taxon>
        <taxon>Actinomycetota</taxon>
        <taxon>Actinomycetes</taxon>
        <taxon>Kitasatosporales</taxon>
        <taxon>Streptomycetaceae</taxon>
        <taxon>Streptomyces</taxon>
    </lineage>
</organism>
<protein>
    <submittedName>
        <fullName evidence="2">Uncharacterized protein</fullName>
    </submittedName>
</protein>
<proteinExistence type="predicted"/>
<accession>A0ABW7PM02</accession>
<evidence type="ECO:0000313" key="3">
    <source>
        <dbReference type="Proteomes" id="UP001610631"/>
    </source>
</evidence>
<sequence length="71" mass="7718">MTELPRRVRQASLVPQLREVPAAQAPAGERPPEELPGRSPEQARDRMAAYRAGWARGSQDESPHAGSEGEA</sequence>
<comment type="caution">
    <text evidence="2">The sequence shown here is derived from an EMBL/GenBank/DDBJ whole genome shotgun (WGS) entry which is preliminary data.</text>
</comment>
<name>A0ABW7PM02_9ACTN</name>